<reference evidence="1 2" key="1">
    <citation type="journal article" date="2018" name="Nat. Ecol. Evol.">
        <title>Shark genomes provide insights into elasmobranch evolution and the origin of vertebrates.</title>
        <authorList>
            <person name="Hara Y"/>
            <person name="Yamaguchi K"/>
            <person name="Onimaru K"/>
            <person name="Kadota M"/>
            <person name="Koyanagi M"/>
            <person name="Keeley SD"/>
            <person name="Tatsumi K"/>
            <person name="Tanaka K"/>
            <person name="Motone F"/>
            <person name="Kageyama Y"/>
            <person name="Nozu R"/>
            <person name="Adachi N"/>
            <person name="Nishimura O"/>
            <person name="Nakagawa R"/>
            <person name="Tanegashima C"/>
            <person name="Kiyatake I"/>
            <person name="Matsumoto R"/>
            <person name="Murakumo K"/>
            <person name="Nishida K"/>
            <person name="Terakita A"/>
            <person name="Kuratani S"/>
            <person name="Sato K"/>
            <person name="Hyodo S Kuraku.S."/>
        </authorList>
    </citation>
    <scope>NUCLEOTIDE SEQUENCE [LARGE SCALE GENOMIC DNA]</scope>
</reference>
<evidence type="ECO:0000313" key="2">
    <source>
        <dbReference type="Proteomes" id="UP000287033"/>
    </source>
</evidence>
<keyword evidence="2" id="KW-1185">Reference proteome</keyword>
<accession>A0A401RIA2</accession>
<evidence type="ECO:0000313" key="1">
    <source>
        <dbReference type="EMBL" id="GCC17850.1"/>
    </source>
</evidence>
<proteinExistence type="predicted"/>
<organism evidence="1 2">
    <name type="scientific">Chiloscyllium punctatum</name>
    <name type="common">Brownbanded bambooshark</name>
    <name type="synonym">Hemiscyllium punctatum</name>
    <dbReference type="NCBI Taxonomy" id="137246"/>
    <lineage>
        <taxon>Eukaryota</taxon>
        <taxon>Metazoa</taxon>
        <taxon>Chordata</taxon>
        <taxon>Craniata</taxon>
        <taxon>Vertebrata</taxon>
        <taxon>Chondrichthyes</taxon>
        <taxon>Elasmobranchii</taxon>
        <taxon>Galeomorphii</taxon>
        <taxon>Galeoidea</taxon>
        <taxon>Orectolobiformes</taxon>
        <taxon>Hemiscylliidae</taxon>
        <taxon>Chiloscyllium</taxon>
    </lineage>
</organism>
<dbReference type="Proteomes" id="UP000287033">
    <property type="component" value="Unassembled WGS sequence"/>
</dbReference>
<comment type="caution">
    <text evidence="1">The sequence shown here is derived from an EMBL/GenBank/DDBJ whole genome shotgun (WGS) entry which is preliminary data.</text>
</comment>
<gene>
    <name evidence="1" type="ORF">chiPu_0022041</name>
</gene>
<dbReference type="AlphaFoldDB" id="A0A401RIA2"/>
<name>A0A401RIA2_CHIPU</name>
<sequence length="93" mass="10559">MSWRLRPVRPGHCARYSLETGPGALWIMIPVCPQDWANWRQGLDSVRARDLGWFVLENGPLRSGQLAQYSLEALAGVVWRLRMVRSGGWIIAV</sequence>
<dbReference type="EMBL" id="BEZZ01005643">
    <property type="protein sequence ID" value="GCC17850.1"/>
    <property type="molecule type" value="Genomic_DNA"/>
</dbReference>
<protein>
    <submittedName>
        <fullName evidence="1">Uncharacterized protein</fullName>
    </submittedName>
</protein>